<name>A0ABW2Q1E5_9BACL</name>
<feature type="domain" description="Hydantoinase/oxoprolinase N-terminal" evidence="2">
    <location>
        <begin position="5"/>
        <end position="182"/>
    </location>
</feature>
<dbReference type="RefSeq" id="WP_380970092.1">
    <property type="nucleotide sequence ID" value="NZ_JBHTCO010000045.1"/>
</dbReference>
<dbReference type="SUPFAM" id="SSF53067">
    <property type="entry name" value="Actin-like ATPase domain"/>
    <property type="match status" value="1"/>
</dbReference>
<dbReference type="Pfam" id="PF19278">
    <property type="entry name" value="Hydant_A_C"/>
    <property type="match status" value="1"/>
</dbReference>
<dbReference type="InterPro" id="IPR045079">
    <property type="entry name" value="Oxoprolinase-like"/>
</dbReference>
<dbReference type="InterPro" id="IPR002821">
    <property type="entry name" value="Hydantoinase_A"/>
</dbReference>
<evidence type="ECO:0000259" key="3">
    <source>
        <dbReference type="Pfam" id="PF19278"/>
    </source>
</evidence>
<dbReference type="InterPro" id="IPR049517">
    <property type="entry name" value="ACX-like_C"/>
</dbReference>
<dbReference type="InterPro" id="IPR008040">
    <property type="entry name" value="Hydant_A_N"/>
</dbReference>
<comment type="caution">
    <text evidence="4">The sequence shown here is derived from an EMBL/GenBank/DDBJ whole genome shotgun (WGS) entry which is preliminary data.</text>
</comment>
<dbReference type="PANTHER" id="PTHR11365">
    <property type="entry name" value="5-OXOPROLINASE RELATED"/>
    <property type="match status" value="1"/>
</dbReference>
<proteinExistence type="predicted"/>
<keyword evidence="5" id="KW-1185">Reference proteome</keyword>
<dbReference type="InterPro" id="IPR043129">
    <property type="entry name" value="ATPase_NBD"/>
</dbReference>
<feature type="domain" description="Acetophenone carboxylase-like C-terminal" evidence="3">
    <location>
        <begin position="507"/>
        <end position="670"/>
    </location>
</feature>
<feature type="domain" description="Hydantoinase A/oxoprolinase" evidence="1">
    <location>
        <begin position="203"/>
        <end position="490"/>
    </location>
</feature>
<dbReference type="EMBL" id="JBHTCO010000045">
    <property type="protein sequence ID" value="MFC7395464.1"/>
    <property type="molecule type" value="Genomic_DNA"/>
</dbReference>
<evidence type="ECO:0000313" key="5">
    <source>
        <dbReference type="Proteomes" id="UP001596505"/>
    </source>
</evidence>
<reference evidence="5" key="1">
    <citation type="journal article" date="2019" name="Int. J. Syst. Evol. Microbiol.">
        <title>The Global Catalogue of Microorganisms (GCM) 10K type strain sequencing project: providing services to taxonomists for standard genome sequencing and annotation.</title>
        <authorList>
            <consortium name="The Broad Institute Genomics Platform"/>
            <consortium name="The Broad Institute Genome Sequencing Center for Infectious Disease"/>
            <person name="Wu L."/>
            <person name="Ma J."/>
        </authorList>
    </citation>
    <scope>NUCLEOTIDE SEQUENCE [LARGE SCALE GENOMIC DNA]</scope>
    <source>
        <strain evidence="5">CGMCC 1.16305</strain>
    </source>
</reference>
<evidence type="ECO:0000259" key="2">
    <source>
        <dbReference type="Pfam" id="PF05378"/>
    </source>
</evidence>
<accession>A0ABW2Q1E5</accession>
<evidence type="ECO:0000313" key="4">
    <source>
        <dbReference type="EMBL" id="MFC7395464.1"/>
    </source>
</evidence>
<gene>
    <name evidence="4" type="ORF">ACFQRG_21380</name>
</gene>
<dbReference type="Proteomes" id="UP001596505">
    <property type="component" value="Unassembled WGS sequence"/>
</dbReference>
<evidence type="ECO:0000259" key="1">
    <source>
        <dbReference type="Pfam" id="PF01968"/>
    </source>
</evidence>
<organism evidence="4 5">
    <name type="scientific">Scopulibacillus cellulosilyticus</name>
    <dbReference type="NCBI Taxonomy" id="2665665"/>
    <lineage>
        <taxon>Bacteria</taxon>
        <taxon>Bacillati</taxon>
        <taxon>Bacillota</taxon>
        <taxon>Bacilli</taxon>
        <taxon>Bacillales</taxon>
        <taxon>Sporolactobacillaceae</taxon>
        <taxon>Scopulibacillus</taxon>
    </lineage>
</organism>
<protein>
    <submittedName>
        <fullName evidence="4">Hydantoinase/oxoprolinase family protein</fullName>
    </submittedName>
</protein>
<dbReference type="PANTHER" id="PTHR11365:SF23">
    <property type="entry name" value="HYPOTHETICAL 5-OXOPROLINASE (EUROFUNG)-RELATED"/>
    <property type="match status" value="1"/>
</dbReference>
<dbReference type="Pfam" id="PF05378">
    <property type="entry name" value="Hydant_A_N"/>
    <property type="match status" value="1"/>
</dbReference>
<dbReference type="Pfam" id="PF01968">
    <property type="entry name" value="Hydantoinase_A"/>
    <property type="match status" value="1"/>
</dbReference>
<sequence length="683" mass="75210">MKYMIGVDVGGTFTDLTLVNVGDKTIKNHKVYSTPDDPSVAIMTGIKEIAEMYDVPLQSIDYLAHGTTVATNALIERKGADTGLLVTKGFRDLLEIGDQTRPNLYDLFKRKPEPFVKGYLREEVEERLYADGSVHQELNREALLESISSLKDEGVEAVAVCLLFSYINPKHEKEIVNTLKEHFPEAYVSASHEIVPEFREYSRLSTTVLNAYLGPVIKRYMERFRDKVQTNGIKVDPYITQSNGGIISIQESVSQPIRTAVSGPAAGVVAAQNLGELTGYKNMITFDVGGTSADVSLIDNGTPQISTGREIEGFPAQIPMLDIVTIGAGGGSIAWIDEGGALKVGPESAGSKPGPACYGRGGKRPTVTDAHAVLGRINPNHLLGGRMDLDISAAEEAINEHICQKSNIDRERAAEGILNVVNANMARAIRLVSVEKGYDPREFTLVSFGGAGGLHAASVAKAMNIPRVLVPPASGTYCSMGLLVADVRSDYVRTYPIQPNEENKCDILTLFEEMKSEGEALLIKEQVSEDKRKYIYGIDARYVGQNYELTVTFSEDQLLDLDVLKELFHKEHEKVYSYSKQDADIEFVNYRLTAVGEQPKAPVRYVESEPREKVPVKSYRNVSFSDGYVKTPIYSRDDLRPGDKLLGPAIIEQMDSTTVILPDQTMTVDHYLNLLIRNGKESL</sequence>